<feature type="non-terminal residue" evidence="1">
    <location>
        <position position="15"/>
    </location>
</feature>
<keyword evidence="2" id="KW-1185">Reference proteome</keyword>
<dbReference type="Proteomes" id="UP000030748">
    <property type="component" value="Unassembled WGS sequence"/>
</dbReference>
<protein>
    <submittedName>
        <fullName evidence="1">Uncharacterized protein</fullName>
    </submittedName>
</protein>
<evidence type="ECO:0000313" key="2">
    <source>
        <dbReference type="Proteomes" id="UP000030748"/>
    </source>
</evidence>
<sequence length="15" mass="1482">PCNAAVAFDFKGGKG</sequence>
<gene>
    <name evidence="1" type="ORF">MIMGU_mgv1a0259101mg</name>
</gene>
<dbReference type="EMBL" id="KI631699">
    <property type="protein sequence ID" value="EYU26269.1"/>
    <property type="molecule type" value="Genomic_DNA"/>
</dbReference>
<accession>A0A022QF94</accession>
<proteinExistence type="predicted"/>
<organism evidence="1 2">
    <name type="scientific">Erythranthe guttata</name>
    <name type="common">Yellow monkey flower</name>
    <name type="synonym">Mimulus guttatus</name>
    <dbReference type="NCBI Taxonomy" id="4155"/>
    <lineage>
        <taxon>Eukaryota</taxon>
        <taxon>Viridiplantae</taxon>
        <taxon>Streptophyta</taxon>
        <taxon>Embryophyta</taxon>
        <taxon>Tracheophyta</taxon>
        <taxon>Spermatophyta</taxon>
        <taxon>Magnoliopsida</taxon>
        <taxon>eudicotyledons</taxon>
        <taxon>Gunneridae</taxon>
        <taxon>Pentapetalae</taxon>
        <taxon>asterids</taxon>
        <taxon>lamiids</taxon>
        <taxon>Lamiales</taxon>
        <taxon>Phrymaceae</taxon>
        <taxon>Erythranthe</taxon>
    </lineage>
</organism>
<evidence type="ECO:0000313" key="1">
    <source>
        <dbReference type="EMBL" id="EYU26269.1"/>
    </source>
</evidence>
<feature type="non-terminal residue" evidence="1">
    <location>
        <position position="1"/>
    </location>
</feature>
<name>A0A022QF94_ERYGU</name>
<reference evidence="1 2" key="1">
    <citation type="journal article" date="2013" name="Proc. Natl. Acad. Sci. U.S.A.">
        <title>Fine-scale variation in meiotic recombination in Mimulus inferred from population shotgun sequencing.</title>
        <authorList>
            <person name="Hellsten U."/>
            <person name="Wright K.M."/>
            <person name="Jenkins J."/>
            <person name="Shu S."/>
            <person name="Yuan Y."/>
            <person name="Wessler S.R."/>
            <person name="Schmutz J."/>
            <person name="Willis J.H."/>
            <person name="Rokhsar D.S."/>
        </authorList>
    </citation>
    <scope>NUCLEOTIDE SEQUENCE [LARGE SCALE GENOMIC DNA]</scope>
    <source>
        <strain evidence="2">cv. DUN x IM62</strain>
    </source>
</reference>